<dbReference type="Proteomes" id="UP001556709">
    <property type="component" value="Unassembled WGS sequence"/>
</dbReference>
<comment type="caution">
    <text evidence="3">The sequence shown here is derived from an EMBL/GenBank/DDBJ whole genome shotgun (WGS) entry which is preliminary data.</text>
</comment>
<accession>A0ABV3T962</accession>
<evidence type="ECO:0000313" key="3">
    <source>
        <dbReference type="EMBL" id="MEX0468168.1"/>
    </source>
</evidence>
<dbReference type="Gene3D" id="1.20.1600.10">
    <property type="entry name" value="Outer membrane efflux proteins (OEP)"/>
    <property type="match status" value="1"/>
</dbReference>
<keyword evidence="4" id="KW-1185">Reference proteome</keyword>
<feature type="region of interest" description="Disordered" evidence="2">
    <location>
        <begin position="379"/>
        <end position="408"/>
    </location>
</feature>
<dbReference type="SUPFAM" id="SSF56954">
    <property type="entry name" value="Outer membrane efflux proteins (OEP)"/>
    <property type="match status" value="1"/>
</dbReference>
<feature type="coiled-coil region" evidence="1">
    <location>
        <begin position="276"/>
        <end position="328"/>
    </location>
</feature>
<sequence>MAAPAVESARAEARRIAEQRRLVEAESGWRLLGGVTTGQINDIAGENANRRYERLQADAGLEHPLLGARRAQQRSIRDLKREYLRASARVGQTRQTNRIRIHRAYARYWLAQMQIRLADAWLAVVTVDIPGLEQQRGKTIRDSEVDTLLAAVNAARTDRLTARQSRDTNRRLLETLTGTRIAPFTATWPDLKGLCTRLTAWRRAIWTQTPSVAAAQNELALLARTPRSGATDSIRARVRLQHSQIIEDWDEQGDETNLTVSADMPLALTSARRQQIALHNAEKRLVQRRLEALRQTLLADLGAELQRLTEARLQRERATEALQTAKRRWQADQRRIQTGIAGPGRAGMESAIDWYDTARQRLAAEVRWLEARAPLEVLSTPDCHSAPPSGIPSGALQPPTIDPPEQDA</sequence>
<proteinExistence type="predicted"/>
<reference evidence="3 4" key="1">
    <citation type="submission" date="2024-02" db="EMBL/GenBank/DDBJ databases">
        <title>New especies of Spiribacter isolated from saline water.</title>
        <authorList>
            <person name="Leon M.J."/>
            <person name="De La Haba R."/>
            <person name="Sanchez-Porro C."/>
            <person name="Ventosa A."/>
        </authorList>
    </citation>
    <scope>NUCLEOTIDE SEQUENCE [LARGE SCALE GENOMIC DNA]</scope>
    <source>
        <strain evidence="4">ag22IC6-390</strain>
    </source>
</reference>
<name>A0ABV3T962_9GAMM</name>
<evidence type="ECO:0000256" key="1">
    <source>
        <dbReference type="SAM" id="Coils"/>
    </source>
</evidence>
<dbReference type="EMBL" id="JBAKFM010000001">
    <property type="protein sequence ID" value="MEX0468168.1"/>
    <property type="molecule type" value="Genomic_DNA"/>
</dbReference>
<organism evidence="3 4">
    <name type="scientific">Spiribacter pallidus</name>
    <dbReference type="NCBI Taxonomy" id="1987936"/>
    <lineage>
        <taxon>Bacteria</taxon>
        <taxon>Pseudomonadati</taxon>
        <taxon>Pseudomonadota</taxon>
        <taxon>Gammaproteobacteria</taxon>
        <taxon>Chromatiales</taxon>
        <taxon>Ectothiorhodospiraceae</taxon>
        <taxon>Spiribacter</taxon>
    </lineage>
</organism>
<evidence type="ECO:0000256" key="2">
    <source>
        <dbReference type="SAM" id="MobiDB-lite"/>
    </source>
</evidence>
<dbReference type="RefSeq" id="WP_367958329.1">
    <property type="nucleotide sequence ID" value="NZ_JBAKFK010000001.1"/>
</dbReference>
<protein>
    <submittedName>
        <fullName evidence="3">TolC family protein</fullName>
    </submittedName>
</protein>
<evidence type="ECO:0000313" key="4">
    <source>
        <dbReference type="Proteomes" id="UP001556709"/>
    </source>
</evidence>
<keyword evidence="1" id="KW-0175">Coiled coil</keyword>
<gene>
    <name evidence="3" type="ORF">V6X73_00240</name>
</gene>